<proteinExistence type="predicted"/>
<organism evidence="3">
    <name type="scientific">Harpegnathos saltator</name>
    <name type="common">Jerdon's jumping ant</name>
    <dbReference type="NCBI Taxonomy" id="610380"/>
    <lineage>
        <taxon>Eukaryota</taxon>
        <taxon>Metazoa</taxon>
        <taxon>Ecdysozoa</taxon>
        <taxon>Arthropoda</taxon>
        <taxon>Hexapoda</taxon>
        <taxon>Insecta</taxon>
        <taxon>Pterygota</taxon>
        <taxon>Neoptera</taxon>
        <taxon>Endopterygota</taxon>
        <taxon>Hymenoptera</taxon>
        <taxon>Apocrita</taxon>
        <taxon>Aculeata</taxon>
        <taxon>Formicoidea</taxon>
        <taxon>Formicidae</taxon>
        <taxon>Ponerinae</taxon>
        <taxon>Ponerini</taxon>
        <taxon>Harpegnathos</taxon>
    </lineage>
</organism>
<evidence type="ECO:0000313" key="3">
    <source>
        <dbReference type="Proteomes" id="UP000008237"/>
    </source>
</evidence>
<gene>
    <name evidence="2" type="ORF">EAI_02078</name>
</gene>
<keyword evidence="3" id="KW-1185">Reference proteome</keyword>
<dbReference type="InterPro" id="IPR013783">
    <property type="entry name" value="Ig-like_fold"/>
</dbReference>
<evidence type="ECO:0000313" key="2">
    <source>
        <dbReference type="EMBL" id="EFN86515.1"/>
    </source>
</evidence>
<dbReference type="OrthoDB" id="6133584at2759"/>
<dbReference type="PROSITE" id="PS50835">
    <property type="entry name" value="IG_LIKE"/>
    <property type="match status" value="1"/>
</dbReference>
<dbReference type="Proteomes" id="UP000008237">
    <property type="component" value="Unassembled WGS sequence"/>
</dbReference>
<dbReference type="InterPro" id="IPR007110">
    <property type="entry name" value="Ig-like_dom"/>
</dbReference>
<dbReference type="CDD" id="cd00096">
    <property type="entry name" value="Ig"/>
    <property type="match status" value="1"/>
</dbReference>
<dbReference type="Pfam" id="PF13927">
    <property type="entry name" value="Ig_3"/>
    <property type="match status" value="1"/>
</dbReference>
<dbReference type="Gene3D" id="2.60.40.10">
    <property type="entry name" value="Immunoglobulins"/>
    <property type="match status" value="1"/>
</dbReference>
<feature type="domain" description="Ig-like" evidence="1">
    <location>
        <begin position="10"/>
        <end position="48"/>
    </location>
</feature>
<dbReference type="SUPFAM" id="SSF48726">
    <property type="entry name" value="Immunoglobulin"/>
    <property type="match status" value="1"/>
</dbReference>
<dbReference type="EMBL" id="GL447354">
    <property type="protein sequence ID" value="EFN86515.1"/>
    <property type="molecule type" value="Genomic_DNA"/>
</dbReference>
<accession>E2BCR4</accession>
<evidence type="ECO:0000259" key="1">
    <source>
        <dbReference type="PROSITE" id="PS50835"/>
    </source>
</evidence>
<protein>
    <recommendedName>
        <fullName evidence="1">Ig-like domain-containing protein</fullName>
    </recommendedName>
</protein>
<dbReference type="InParanoid" id="E2BCR4"/>
<name>E2BCR4_HARSA</name>
<sequence length="110" mass="13121">MNRRKELHLREVTLSELRDSIARLRERVKLVCRTRGSPPPSVRWLKNGVPLHPRRGLRIQHKRLTGYLHPAFLSNRSLPFDLVKQVQKMLILYHLEELPHKNRIRLVLKV</sequence>
<reference evidence="2 3" key="1">
    <citation type="journal article" date="2010" name="Science">
        <title>Genomic comparison of the ants Camponotus floridanus and Harpegnathos saltator.</title>
        <authorList>
            <person name="Bonasio R."/>
            <person name="Zhang G."/>
            <person name="Ye C."/>
            <person name="Mutti N.S."/>
            <person name="Fang X."/>
            <person name="Qin N."/>
            <person name="Donahue G."/>
            <person name="Yang P."/>
            <person name="Li Q."/>
            <person name="Li C."/>
            <person name="Zhang P."/>
            <person name="Huang Z."/>
            <person name="Berger S.L."/>
            <person name="Reinberg D."/>
            <person name="Wang J."/>
            <person name="Liebig J."/>
        </authorList>
    </citation>
    <scope>NUCLEOTIDE SEQUENCE [LARGE SCALE GENOMIC DNA]</scope>
    <source>
        <strain evidence="2 3">R22 G/1</strain>
    </source>
</reference>
<dbReference type="InterPro" id="IPR036179">
    <property type="entry name" value="Ig-like_dom_sf"/>
</dbReference>
<dbReference type="AlphaFoldDB" id="E2BCR4"/>